<dbReference type="KEGG" id="azz:DEW08_14480"/>
<dbReference type="OrthoDB" id="7305207at2"/>
<proteinExistence type="predicted"/>
<accession>A0A2S2CUI3</accession>
<reference evidence="2" key="1">
    <citation type="submission" date="2018-05" db="EMBL/GenBank/DDBJ databases">
        <title>Azospirillum thermophila sp. nov., a novel isolated from hot spring.</title>
        <authorList>
            <person name="Zhao Z."/>
        </authorList>
    </citation>
    <scope>NUCLEOTIDE SEQUENCE [LARGE SCALE GENOMIC DNA]</scope>
    <source>
        <strain evidence="2">CFH 70021</strain>
    </source>
</reference>
<protein>
    <submittedName>
        <fullName evidence="1">Uncharacterized protein</fullName>
    </submittedName>
</protein>
<dbReference type="EMBL" id="CP029353">
    <property type="protein sequence ID" value="AWK88030.1"/>
    <property type="molecule type" value="Genomic_DNA"/>
</dbReference>
<gene>
    <name evidence="1" type="ORF">DEW08_14480</name>
</gene>
<keyword evidence="2" id="KW-1185">Reference proteome</keyword>
<dbReference type="AlphaFoldDB" id="A0A2S2CUI3"/>
<name>A0A2S2CUI3_9PROT</name>
<sequence>MKDPKETLHHLLDSYLRCPTEGARMDLEQALRSYQTDWIRARAGSDAPAAEPARGARPAAKPKFPIAAADLEVLRRMADGWTPTIGEVTRWAWFENRELVELQPNPEGSGPEVMRLAPAGWAAVGRTPPQG</sequence>
<organism evidence="1 2">
    <name type="scientific">Azospirillum thermophilum</name>
    <dbReference type="NCBI Taxonomy" id="2202148"/>
    <lineage>
        <taxon>Bacteria</taxon>
        <taxon>Pseudomonadati</taxon>
        <taxon>Pseudomonadota</taxon>
        <taxon>Alphaproteobacteria</taxon>
        <taxon>Rhodospirillales</taxon>
        <taxon>Azospirillaceae</taxon>
        <taxon>Azospirillum</taxon>
    </lineage>
</organism>
<evidence type="ECO:0000313" key="2">
    <source>
        <dbReference type="Proteomes" id="UP000245629"/>
    </source>
</evidence>
<dbReference type="Proteomes" id="UP000245629">
    <property type="component" value="Chromosome 2"/>
</dbReference>
<evidence type="ECO:0000313" key="1">
    <source>
        <dbReference type="EMBL" id="AWK88030.1"/>
    </source>
</evidence>